<evidence type="ECO:0000313" key="2">
    <source>
        <dbReference type="Proteomes" id="UP001239111"/>
    </source>
</evidence>
<protein>
    <submittedName>
        <fullName evidence="1">Uncharacterized protein</fullName>
    </submittedName>
</protein>
<reference evidence="1" key="1">
    <citation type="submission" date="2023-04" db="EMBL/GenBank/DDBJ databases">
        <title>A chromosome-level genome assembly of the parasitoid wasp Eretmocerus hayati.</title>
        <authorList>
            <person name="Zhong Y."/>
            <person name="Liu S."/>
            <person name="Liu Y."/>
        </authorList>
    </citation>
    <scope>NUCLEOTIDE SEQUENCE</scope>
    <source>
        <strain evidence="1">ZJU_SS_LIU_2023</strain>
    </source>
</reference>
<organism evidence="1 2">
    <name type="scientific">Eretmocerus hayati</name>
    <dbReference type="NCBI Taxonomy" id="131215"/>
    <lineage>
        <taxon>Eukaryota</taxon>
        <taxon>Metazoa</taxon>
        <taxon>Ecdysozoa</taxon>
        <taxon>Arthropoda</taxon>
        <taxon>Hexapoda</taxon>
        <taxon>Insecta</taxon>
        <taxon>Pterygota</taxon>
        <taxon>Neoptera</taxon>
        <taxon>Endopterygota</taxon>
        <taxon>Hymenoptera</taxon>
        <taxon>Apocrita</taxon>
        <taxon>Proctotrupomorpha</taxon>
        <taxon>Chalcidoidea</taxon>
        <taxon>Aphelinidae</taxon>
        <taxon>Aphelininae</taxon>
        <taxon>Eretmocerus</taxon>
    </lineage>
</organism>
<sequence>MIKSDTITASSKSACKRGYRLLKTHALLGCASSLLLLVGCIAGALLWARSRQKLRRGLVRAMNQYSHNVKFKLALDRLQIELFCCGIDSYADWFFVPAILPDNTQGSLVDSSTSLPVLQRLKELPLPANLPYSCCSSGECNVGADQLGHLQKDKSLKQRVARQDYYYGNNDDDKDESDEEKVEHQVTQSPLDFTENNSGKLKTEGMYLEGCHPKLLQRSDDTVRQVFAVLACLALYQLVVALMSRLLQTAKVSAFSRTQGNDCFDVWLFGGAPTNSERLPHHRSKRLRSSKRQTKKPPHNSSDDDSEGAEALLSSPEENHPIELKKCLPVEQTKQSARSNGSKDKRRRIVQSFQILKSGGKYEKMPSSPMPRSSSSCSSSPSNPKEPTSNFPNIGADSREIDDRDRYGRFRGSFQVRIWKKWTYCDSVL</sequence>
<proteinExistence type="predicted"/>
<gene>
    <name evidence="1" type="ORF">QAD02_005593</name>
</gene>
<accession>A0ACC2NT57</accession>
<dbReference type="EMBL" id="CM056743">
    <property type="protein sequence ID" value="KAJ8674331.1"/>
    <property type="molecule type" value="Genomic_DNA"/>
</dbReference>
<keyword evidence="2" id="KW-1185">Reference proteome</keyword>
<dbReference type="Proteomes" id="UP001239111">
    <property type="component" value="Chromosome 3"/>
</dbReference>
<comment type="caution">
    <text evidence="1">The sequence shown here is derived from an EMBL/GenBank/DDBJ whole genome shotgun (WGS) entry which is preliminary data.</text>
</comment>
<name>A0ACC2NT57_9HYME</name>
<evidence type="ECO:0000313" key="1">
    <source>
        <dbReference type="EMBL" id="KAJ8674331.1"/>
    </source>
</evidence>